<comment type="caution">
    <text evidence="3">The sequence shown here is derived from an EMBL/GenBank/DDBJ whole genome shotgun (WGS) entry which is preliminary data.</text>
</comment>
<dbReference type="InterPro" id="IPR010707">
    <property type="entry name" value="DUF1285"/>
</dbReference>
<evidence type="ECO:0000313" key="4">
    <source>
        <dbReference type="Proteomes" id="UP000708298"/>
    </source>
</evidence>
<dbReference type="InterPro" id="IPR048341">
    <property type="entry name" value="DUF1285_N"/>
</dbReference>
<evidence type="ECO:0000313" key="3">
    <source>
        <dbReference type="EMBL" id="MCB8875621.1"/>
    </source>
</evidence>
<dbReference type="Gene3D" id="3.10.540.10">
    <property type="entry name" value="duf1285 like domain"/>
    <property type="match status" value="1"/>
</dbReference>
<accession>A0A963YR58</accession>
<dbReference type="Pfam" id="PF21028">
    <property type="entry name" value="DUF1285_C"/>
    <property type="match status" value="1"/>
</dbReference>
<organism evidence="3 4">
    <name type="scientific">Acidisoma silvae</name>
    <dbReference type="NCBI Taxonomy" id="2802396"/>
    <lineage>
        <taxon>Bacteria</taxon>
        <taxon>Pseudomonadati</taxon>
        <taxon>Pseudomonadota</taxon>
        <taxon>Alphaproteobacteria</taxon>
        <taxon>Acetobacterales</taxon>
        <taxon>Acidocellaceae</taxon>
        <taxon>Acidisoma</taxon>
    </lineage>
</organism>
<gene>
    <name evidence="3" type="ORF">ASILVAE211_10540</name>
</gene>
<dbReference type="Proteomes" id="UP000708298">
    <property type="component" value="Unassembled WGS sequence"/>
</dbReference>
<reference evidence="3" key="2">
    <citation type="submission" date="2021-01" db="EMBL/GenBank/DDBJ databases">
        <authorList>
            <person name="Mieszkin S."/>
            <person name="Pouder E."/>
            <person name="Alain K."/>
        </authorList>
    </citation>
    <scope>NUCLEOTIDE SEQUENCE</scope>
    <source>
        <strain evidence="3">HW T2.11</strain>
    </source>
</reference>
<dbReference type="PIRSF" id="PIRSF029557">
    <property type="entry name" value="UCP029557"/>
    <property type="match status" value="1"/>
</dbReference>
<dbReference type="InterPro" id="IPR048342">
    <property type="entry name" value="DUF1285_C"/>
</dbReference>
<dbReference type="InterPro" id="IPR023361">
    <property type="entry name" value="DUF1285_beta_roll_sf"/>
</dbReference>
<feature type="domain" description="DUF1285" evidence="1">
    <location>
        <begin position="35"/>
        <end position="95"/>
    </location>
</feature>
<dbReference type="AlphaFoldDB" id="A0A963YR58"/>
<name>A0A963YR58_9PROT</name>
<evidence type="ECO:0000259" key="1">
    <source>
        <dbReference type="Pfam" id="PF06938"/>
    </source>
</evidence>
<reference evidence="3" key="1">
    <citation type="journal article" date="2021" name="Microorganisms">
        <title>Acidisoma silvae sp. nov. and Acidisomacellulosilytica sp. nov., Two Acidophilic Bacteria Isolated from Decaying Wood, Hydrolyzing Cellulose and Producing Poly-3-hydroxybutyrate.</title>
        <authorList>
            <person name="Mieszkin S."/>
            <person name="Pouder E."/>
            <person name="Uroz S."/>
            <person name="Simon-Colin C."/>
            <person name="Alain K."/>
        </authorList>
    </citation>
    <scope>NUCLEOTIDE SEQUENCE</scope>
    <source>
        <strain evidence="3">HW T2.11</strain>
    </source>
</reference>
<evidence type="ECO:0000259" key="2">
    <source>
        <dbReference type="Pfam" id="PF21028"/>
    </source>
</evidence>
<dbReference type="EMBL" id="JAESVB010000003">
    <property type="protein sequence ID" value="MCB8875621.1"/>
    <property type="molecule type" value="Genomic_DNA"/>
</dbReference>
<dbReference type="Gene3D" id="2.30.270.10">
    <property type="entry name" value="duf1285 protein"/>
    <property type="match status" value="1"/>
</dbReference>
<sequence>MRGAPHVTGIEVVVPDRAAVAEILNAPSKKLRRPPAECGDLPFVIKRDGTWLYKGTAIGRKELVCLFASVLKREADGSFWLETPAERGRIVVEDAPFVVVEMDWTGADSAQIVTFRTNTDEMVTVDLDHPLRFNDEGGGDPKPYVRLRSGNGAHPIEARISRPVFYELAALAEPQTVRGKMMLGVWSSGVFFPLGEMPNDEI</sequence>
<keyword evidence="4" id="KW-1185">Reference proteome</keyword>
<protein>
    <submittedName>
        <fullName evidence="3">DUF1285 domain-containing protein</fullName>
    </submittedName>
</protein>
<dbReference type="Pfam" id="PF06938">
    <property type="entry name" value="DUF1285_N"/>
    <property type="match status" value="1"/>
</dbReference>
<feature type="domain" description="DUF1285" evidence="2">
    <location>
        <begin position="96"/>
        <end position="194"/>
    </location>
</feature>
<proteinExistence type="predicted"/>